<dbReference type="GO" id="GO:0006950">
    <property type="term" value="P:response to stress"/>
    <property type="evidence" value="ECO:0007669"/>
    <property type="project" value="UniProtKB-ARBA"/>
</dbReference>
<dbReference type="InterPro" id="IPR036388">
    <property type="entry name" value="WH-like_DNA-bd_sf"/>
</dbReference>
<accession>A0A4R5KAC7</accession>
<dbReference type="AlphaFoldDB" id="A0A4R5KAC7"/>
<comment type="caution">
    <text evidence="5">The sequence shown here is derived from an EMBL/GenBank/DDBJ whole genome shotgun (WGS) entry which is preliminary data.</text>
</comment>
<dbReference type="Gene3D" id="1.10.10.10">
    <property type="entry name" value="Winged helix-like DNA-binding domain superfamily/Winged helix DNA-binding domain"/>
    <property type="match status" value="1"/>
</dbReference>
<name>A0A4R5KAC7_9BACL</name>
<dbReference type="InterPro" id="IPR000838">
    <property type="entry name" value="RNA_pol_sigma70_ECF_CS"/>
</dbReference>
<evidence type="ECO:0000259" key="2">
    <source>
        <dbReference type="Pfam" id="PF04542"/>
    </source>
</evidence>
<dbReference type="SUPFAM" id="SSF88659">
    <property type="entry name" value="Sigma3 and sigma4 domains of RNA polymerase sigma factors"/>
    <property type="match status" value="1"/>
</dbReference>
<keyword evidence="1" id="KW-0804">Transcription</keyword>
<dbReference type="InterPro" id="IPR013324">
    <property type="entry name" value="RNA_pol_sigma_r3/r4-like"/>
</dbReference>
<keyword evidence="6" id="KW-1185">Reference proteome</keyword>
<keyword evidence="1" id="KW-0805">Transcription regulation</keyword>
<dbReference type="Pfam" id="PF04542">
    <property type="entry name" value="Sigma70_r2"/>
    <property type="match status" value="1"/>
</dbReference>
<dbReference type="Pfam" id="PF08281">
    <property type="entry name" value="Sigma70_r4_2"/>
    <property type="match status" value="1"/>
</dbReference>
<evidence type="ECO:0000313" key="6">
    <source>
        <dbReference type="Proteomes" id="UP000295636"/>
    </source>
</evidence>
<sequence length="427" mass="47602">MTTYGNNRTIEGIWIVESAKIIAGVARIVQDVSIAEDLAQEALVIALEKWPESGIPEKPGAWLMTVAKRRAIDLLRRNKLRDQKYEEIGRNMEFKMKMDYDSIDEEINDDLLRLIFTTCHPVLSREARVALTLKLLCGLKTDEIAQAFLVSESTIAQRIVRAKRTLSASKVPFEVPRGLELSRRMSSVLDVIYLMFNEGYVATGGENWIRPKLCNEAIRLGRILAEILPGEPEVHGLIALMEIQASRFKARIGPSGEPILLQDQDRALWDYLLIHRGFSALKRIEQIGGAYGPYSLQASIAACHAKARTASETDWQEISALYDALAQVAPSPVVELNRAVAISMAYGPAAGLEIVDALEVEPSLKQYHLLPAVRGDLLAKLERNEEACAEFKRAATLTQNEQERALLLKRATDCVNVSPLKDFGRKI</sequence>
<protein>
    <recommendedName>
        <fullName evidence="1">RNA polymerase sigma factor</fullName>
    </recommendedName>
</protein>
<dbReference type="Pfam" id="PF20239">
    <property type="entry name" value="DUF6596"/>
    <property type="match status" value="1"/>
</dbReference>
<evidence type="ECO:0000259" key="3">
    <source>
        <dbReference type="Pfam" id="PF08281"/>
    </source>
</evidence>
<dbReference type="InterPro" id="IPR014284">
    <property type="entry name" value="RNA_pol_sigma-70_dom"/>
</dbReference>
<dbReference type="InterPro" id="IPR046531">
    <property type="entry name" value="DUF6596"/>
</dbReference>
<feature type="domain" description="RNA polymerase sigma-70 region 2" evidence="2">
    <location>
        <begin position="25"/>
        <end position="79"/>
    </location>
</feature>
<dbReference type="GO" id="GO:0003677">
    <property type="term" value="F:DNA binding"/>
    <property type="evidence" value="ECO:0007669"/>
    <property type="project" value="UniProtKB-KW"/>
</dbReference>
<comment type="similarity">
    <text evidence="1">Belongs to the sigma-70 factor family. ECF subfamily.</text>
</comment>
<dbReference type="GO" id="GO:0006352">
    <property type="term" value="P:DNA-templated transcription initiation"/>
    <property type="evidence" value="ECO:0007669"/>
    <property type="project" value="InterPro"/>
</dbReference>
<dbReference type="RefSeq" id="WP_133236629.1">
    <property type="nucleotide sequence ID" value="NZ_SMRT01000033.1"/>
</dbReference>
<dbReference type="OrthoDB" id="9780299at2"/>
<evidence type="ECO:0000256" key="1">
    <source>
        <dbReference type="RuleBase" id="RU000716"/>
    </source>
</evidence>
<dbReference type="InterPro" id="IPR007627">
    <property type="entry name" value="RNA_pol_sigma70_r2"/>
</dbReference>
<gene>
    <name evidence="5" type="ORF">E1757_33905</name>
</gene>
<feature type="domain" description="RNA polymerase sigma factor 70 region 4 type 2" evidence="3">
    <location>
        <begin position="115"/>
        <end position="166"/>
    </location>
</feature>
<proteinExistence type="inferred from homology"/>
<dbReference type="Proteomes" id="UP000295636">
    <property type="component" value="Unassembled WGS sequence"/>
</dbReference>
<dbReference type="NCBIfam" id="TIGR02937">
    <property type="entry name" value="sigma70-ECF"/>
    <property type="match status" value="1"/>
</dbReference>
<dbReference type="PANTHER" id="PTHR47756:SF1">
    <property type="entry name" value="BLL0085 PROTEIN"/>
    <property type="match status" value="1"/>
</dbReference>
<dbReference type="EMBL" id="SMRT01000033">
    <property type="protein sequence ID" value="TDF90505.1"/>
    <property type="molecule type" value="Genomic_DNA"/>
</dbReference>
<dbReference type="InterPro" id="IPR013325">
    <property type="entry name" value="RNA_pol_sigma_r2"/>
</dbReference>
<organism evidence="5 6">
    <name type="scientific">Paenibacillus piri</name>
    <dbReference type="NCBI Taxonomy" id="2547395"/>
    <lineage>
        <taxon>Bacteria</taxon>
        <taxon>Bacillati</taxon>
        <taxon>Bacillota</taxon>
        <taxon>Bacilli</taxon>
        <taxon>Bacillales</taxon>
        <taxon>Paenibacillaceae</taxon>
        <taxon>Paenibacillus</taxon>
    </lineage>
</organism>
<dbReference type="GO" id="GO:0016987">
    <property type="term" value="F:sigma factor activity"/>
    <property type="evidence" value="ECO:0007669"/>
    <property type="project" value="UniProtKB-KW"/>
</dbReference>
<reference evidence="5 6" key="1">
    <citation type="submission" date="2019-03" db="EMBL/GenBank/DDBJ databases">
        <title>This is whole genome sequence of Paenibacillus sp MS74 strain.</title>
        <authorList>
            <person name="Trinh H.N."/>
        </authorList>
    </citation>
    <scope>NUCLEOTIDE SEQUENCE [LARGE SCALE GENOMIC DNA]</scope>
    <source>
        <strain evidence="5 6">MS74</strain>
    </source>
</reference>
<feature type="domain" description="DUF6596" evidence="4">
    <location>
        <begin position="184"/>
        <end position="283"/>
    </location>
</feature>
<evidence type="ECO:0000313" key="5">
    <source>
        <dbReference type="EMBL" id="TDF90505.1"/>
    </source>
</evidence>
<dbReference type="SUPFAM" id="SSF88946">
    <property type="entry name" value="Sigma2 domain of RNA polymerase sigma factors"/>
    <property type="match status" value="1"/>
</dbReference>
<dbReference type="PANTHER" id="PTHR47756">
    <property type="entry name" value="BLL6612 PROTEIN-RELATED"/>
    <property type="match status" value="1"/>
</dbReference>
<evidence type="ECO:0000259" key="4">
    <source>
        <dbReference type="Pfam" id="PF20239"/>
    </source>
</evidence>
<dbReference type="PROSITE" id="PS01063">
    <property type="entry name" value="SIGMA70_ECF"/>
    <property type="match status" value="1"/>
</dbReference>
<keyword evidence="1" id="KW-0238">DNA-binding</keyword>
<dbReference type="InterPro" id="IPR013249">
    <property type="entry name" value="RNA_pol_sigma70_r4_t2"/>
</dbReference>
<keyword evidence="1" id="KW-0731">Sigma factor</keyword>
<dbReference type="Gene3D" id="1.10.1740.10">
    <property type="match status" value="1"/>
</dbReference>